<dbReference type="PANTHER" id="PTHR35861:SF2">
    <property type="entry name" value="FELS-2 PROPHAGE PROTEIN"/>
    <property type="match status" value="1"/>
</dbReference>
<dbReference type="Proteomes" id="UP000305654">
    <property type="component" value="Unassembled WGS sequence"/>
</dbReference>
<sequence>MVQITQSGALNTAALVVPDLYVQITSPQALSLNGVPSDLLGIVGTASWGPVDQPVLFGSLAGYNAAFGAVLVRGFDMGTPASCAIDQGASALVGVRVTDGTDTAANYAVLYSAVAGNYPLLLTAICTGSRGNQIAIVLAGGTSANSWKLTLQVPGMLPEVFDNIAGGGGPANLWSNMVLAVNVGTGPMRGPSQLCLATLGAGTAIAPAMIGNQSLMGGTDGVTGIASAALVGMDGLSRTGMFALRGQGCAVALLADCTDPTAWSAMSAFGLQEGIYMIACGASGDSIVSAIESKQSFGIDSYALKMMFGDWLYWYDSDNSQTRMVSPLGFVAGCLVNLSPEQSGLNKQLSGIIGSQKSGLSSSGQTTTYSSVELQALFSAGIDVICNPAPGGAYWAIRCGHNSSTNFVIASDAYTRMTNFIAQTLAAGMGRYVGSVINSTLLSNVRATLLGFLSNLVGQGILGSVDGSIPYAVVCGTTNNPAARTSLGYVQADVQIQYQGINEKFIVNLQGGQGVTITSSQTPSIR</sequence>
<keyword evidence="2" id="KW-1185">Reference proteome</keyword>
<dbReference type="InterPro" id="IPR052042">
    <property type="entry name" value="Tail_sheath_structural"/>
</dbReference>
<name>A0A5R9J760_9PROT</name>
<protein>
    <submittedName>
        <fullName evidence="1">Phage tail protein</fullName>
    </submittedName>
</protein>
<gene>
    <name evidence="1" type="ORF">FE263_11665</name>
</gene>
<dbReference type="Gene3D" id="3.40.50.11780">
    <property type="match status" value="1"/>
</dbReference>
<evidence type="ECO:0000313" key="1">
    <source>
        <dbReference type="EMBL" id="TLU72683.1"/>
    </source>
</evidence>
<dbReference type="OrthoDB" id="8146758at2"/>
<proteinExistence type="predicted"/>
<dbReference type="AlphaFoldDB" id="A0A5R9J760"/>
<comment type="caution">
    <text evidence="1">The sequence shown here is derived from an EMBL/GenBank/DDBJ whole genome shotgun (WGS) entry which is preliminary data.</text>
</comment>
<accession>A0A5R9J760</accession>
<dbReference type="RefSeq" id="WP_138326144.1">
    <property type="nucleotide sequence ID" value="NZ_VCDI01000003.1"/>
</dbReference>
<reference evidence="1 2" key="1">
    <citation type="submission" date="2019-05" db="EMBL/GenBank/DDBJ databases">
        <authorList>
            <person name="Pankratov T."/>
            <person name="Grouzdev D."/>
        </authorList>
    </citation>
    <scope>NUCLEOTIDE SEQUENCE [LARGE SCALE GENOMIC DNA]</scope>
    <source>
        <strain evidence="1 2">KEBCLARHB70R</strain>
    </source>
</reference>
<evidence type="ECO:0000313" key="2">
    <source>
        <dbReference type="Proteomes" id="UP000305654"/>
    </source>
</evidence>
<dbReference type="PANTHER" id="PTHR35861">
    <property type="match status" value="1"/>
</dbReference>
<dbReference type="EMBL" id="VCDI01000003">
    <property type="protein sequence ID" value="TLU72683.1"/>
    <property type="molecule type" value="Genomic_DNA"/>
</dbReference>
<organism evidence="1 2">
    <name type="scientific">Lichenicoccus roseus</name>
    <dbReference type="NCBI Taxonomy" id="2683649"/>
    <lineage>
        <taxon>Bacteria</taxon>
        <taxon>Pseudomonadati</taxon>
        <taxon>Pseudomonadota</taxon>
        <taxon>Alphaproteobacteria</taxon>
        <taxon>Acetobacterales</taxon>
        <taxon>Acetobacteraceae</taxon>
        <taxon>Lichenicoccus</taxon>
    </lineage>
</organism>